<dbReference type="EMBL" id="JBBJCI010000255">
    <property type="protein sequence ID" value="KAK7237067.1"/>
    <property type="molecule type" value="Genomic_DNA"/>
</dbReference>
<organism evidence="2 3">
    <name type="scientific">Aureococcus anophagefferens</name>
    <name type="common">Harmful bloom alga</name>
    <dbReference type="NCBI Taxonomy" id="44056"/>
    <lineage>
        <taxon>Eukaryota</taxon>
        <taxon>Sar</taxon>
        <taxon>Stramenopiles</taxon>
        <taxon>Ochrophyta</taxon>
        <taxon>Pelagophyceae</taxon>
        <taxon>Pelagomonadales</taxon>
        <taxon>Pelagomonadaceae</taxon>
        <taxon>Aureococcus</taxon>
    </lineage>
</organism>
<feature type="signal peptide" evidence="1">
    <location>
        <begin position="1"/>
        <end position="17"/>
    </location>
</feature>
<evidence type="ECO:0000313" key="3">
    <source>
        <dbReference type="Proteomes" id="UP001363151"/>
    </source>
</evidence>
<dbReference type="Proteomes" id="UP001363151">
    <property type="component" value="Unassembled WGS sequence"/>
</dbReference>
<proteinExistence type="predicted"/>
<reference evidence="2 3" key="1">
    <citation type="submission" date="2024-03" db="EMBL/GenBank/DDBJ databases">
        <title>Aureococcus anophagefferens CCMP1851 and Kratosvirus quantuckense: Draft genome of a second virus-susceptible host strain in the model system.</title>
        <authorList>
            <person name="Chase E."/>
            <person name="Truchon A.R."/>
            <person name="Schepens W."/>
            <person name="Wilhelm S.W."/>
        </authorList>
    </citation>
    <scope>NUCLEOTIDE SEQUENCE [LARGE SCALE GENOMIC DNA]</scope>
    <source>
        <strain evidence="2 3">CCMP1851</strain>
    </source>
</reference>
<dbReference type="InterPro" id="IPR027589">
    <property type="entry name" value="Choice_anch_B"/>
</dbReference>
<dbReference type="PANTHER" id="PTHR38787">
    <property type="entry name" value="REGULATORY P DOMAIN-CONTAINING PROTEIN"/>
    <property type="match status" value="1"/>
</dbReference>
<protein>
    <submittedName>
        <fullName evidence="2">Uncharacterized protein</fullName>
    </submittedName>
</protein>
<evidence type="ECO:0000313" key="2">
    <source>
        <dbReference type="EMBL" id="KAK7237067.1"/>
    </source>
</evidence>
<dbReference type="PANTHER" id="PTHR38787:SF3">
    <property type="entry name" value="REGULATORY P DOMAIN-CONTAINING PROTEIN"/>
    <property type="match status" value="1"/>
</dbReference>
<gene>
    <name evidence="2" type="ORF">SO694_00091082</name>
</gene>
<keyword evidence="3" id="KW-1185">Reference proteome</keyword>
<evidence type="ECO:0000256" key="1">
    <source>
        <dbReference type="SAM" id="SignalP"/>
    </source>
</evidence>
<sequence>MLLHTLMLAATAAPVLAVCEVSAWSDWSICEPKSVFTGCDYAAGPPGWRAPPESAKKTSGTAAPASAPDNAAYVAEMMEAMKRQGEAAARASDEQAAAPANAERLGPAACEAGDAGGFGCSNVDLESWTPIAELGALEASYYGKNTNDNWGWTAKDGREWALQCTNLCTNYGVAFLDLGCPACDPPLAAAEAVEGFVMTGGTDSGGSIWRDVKVYDHYAIIVSETRKHGLQVFDLERLDPSHARHDKDGDGFYEPDALFADVGGAHNVVVNEETARAYVVGVYSPQGYGYLCNGGMFGVDLRDPAHPTSLGCIFRNAYVHDAQCVVYRGPDAEHFGREICFLFTGNDVRVVDVTDASDGGGDVTLSKLGYEGVRYAHQGWLTCDHTSVFVDDELDEGGARGTKTYVLDVSDLDAPLLRFVHAADIGVIDHNQYVNGAFLYQANYAGGLRVLDISDAELGGDAAKATGRPALAEVAYFDVLPDRDTASFLGSWNVHPFFASGRVVVNDVQAGTAIVKPTGLTVETRARSVTARDAGDVCPNLFQERSCAAPPADACAGLEKGKCTKAATCEYKKRTCRAKADACAGLSRKRCKKTSGCRYKRKRCRTFDCAALEKKKCKKDESTCKWRRKKKKCAAK</sequence>
<accession>A0ABR1FRZ1</accession>
<name>A0ABR1FRZ1_AURAN</name>
<comment type="caution">
    <text evidence="2">The sequence shown here is derived from an EMBL/GenBank/DDBJ whole genome shotgun (WGS) entry which is preliminary data.</text>
</comment>
<keyword evidence="1" id="KW-0732">Signal</keyword>
<dbReference type="NCBIfam" id="TIGR04312">
    <property type="entry name" value="choice_anch_B"/>
    <property type="match status" value="1"/>
</dbReference>
<feature type="chain" id="PRO_5046539167" evidence="1">
    <location>
        <begin position="18"/>
        <end position="636"/>
    </location>
</feature>